<gene>
    <name evidence="1" type="ORF">SKL01_05680</name>
</gene>
<accession>A0ABQ0XIX1</accession>
<evidence type="ECO:0008006" key="3">
    <source>
        <dbReference type="Google" id="ProtNLM"/>
    </source>
</evidence>
<evidence type="ECO:0000313" key="2">
    <source>
        <dbReference type="Proteomes" id="UP000321040"/>
    </source>
</evidence>
<keyword evidence="2" id="KW-1185">Reference proteome</keyword>
<comment type="caution">
    <text evidence="1">The sequence shown here is derived from an EMBL/GenBank/DDBJ whole genome shotgun (WGS) entry which is preliminary data.</text>
</comment>
<evidence type="ECO:0000313" key="1">
    <source>
        <dbReference type="EMBL" id="GEP81390.1"/>
    </source>
</evidence>
<organism evidence="1 2">
    <name type="scientific">Staphylococcus kloosii</name>
    <dbReference type="NCBI Taxonomy" id="29384"/>
    <lineage>
        <taxon>Bacteria</taxon>
        <taxon>Bacillati</taxon>
        <taxon>Bacillota</taxon>
        <taxon>Bacilli</taxon>
        <taxon>Bacillales</taxon>
        <taxon>Staphylococcaceae</taxon>
        <taxon>Staphylococcus</taxon>
    </lineage>
</organism>
<dbReference type="Proteomes" id="UP000321040">
    <property type="component" value="Unassembled WGS sequence"/>
</dbReference>
<reference evidence="1 2" key="1">
    <citation type="submission" date="2019-07" db="EMBL/GenBank/DDBJ databases">
        <title>Whole genome shotgun sequence of Staphylococcus kloosii NBRC 109624.</title>
        <authorList>
            <person name="Hosoyama A."/>
            <person name="Uohara A."/>
            <person name="Ohji S."/>
            <person name="Ichikawa N."/>
        </authorList>
    </citation>
    <scope>NUCLEOTIDE SEQUENCE [LARGE SCALE GENOMIC DNA]</scope>
    <source>
        <strain evidence="1 2">NBRC 109624</strain>
    </source>
</reference>
<protein>
    <recommendedName>
        <fullName evidence="3">Transposase</fullName>
    </recommendedName>
</protein>
<sequence>MFKYYTLEVVFKTKNRQVGNPVCKSYNTFENERRALNLYFQFIIVYQLIQKETGYGEPVKGNSC</sequence>
<dbReference type="EMBL" id="BKAQ01000004">
    <property type="protein sequence ID" value="GEP81390.1"/>
    <property type="molecule type" value="Genomic_DNA"/>
</dbReference>
<proteinExistence type="predicted"/>
<name>A0ABQ0XIX1_9STAP</name>